<evidence type="ECO:0000256" key="1">
    <source>
        <dbReference type="SAM" id="Phobius"/>
    </source>
</evidence>
<proteinExistence type="predicted"/>
<dbReference type="InterPro" id="IPR018060">
    <property type="entry name" value="HTH_AraC"/>
</dbReference>
<dbReference type="Gene3D" id="1.10.10.60">
    <property type="entry name" value="Homeodomain-like"/>
    <property type="match status" value="1"/>
</dbReference>
<dbReference type="GO" id="GO:0003700">
    <property type="term" value="F:DNA-binding transcription factor activity"/>
    <property type="evidence" value="ECO:0007669"/>
    <property type="project" value="InterPro"/>
</dbReference>
<dbReference type="Pfam" id="PF12833">
    <property type="entry name" value="HTH_18"/>
    <property type="match status" value="1"/>
</dbReference>
<feature type="transmembrane region" description="Helical" evidence="1">
    <location>
        <begin position="35"/>
        <end position="57"/>
    </location>
</feature>
<keyword evidence="1" id="KW-0472">Membrane</keyword>
<dbReference type="PROSITE" id="PS01124">
    <property type="entry name" value="HTH_ARAC_FAMILY_2"/>
    <property type="match status" value="1"/>
</dbReference>
<accession>A0A2K8SDP7</accession>
<reference evidence="3 4" key="1">
    <citation type="submission" date="2017-12" db="EMBL/GenBank/DDBJ databases">
        <title>Complete genome sequence of Spiroplasma floricola 23-6 (ATCC 29989).</title>
        <authorList>
            <person name="Tsai Y.-M."/>
            <person name="Wu P.-S."/>
            <person name="Lo W.-S."/>
            <person name="Kuo C.-H."/>
        </authorList>
    </citation>
    <scope>NUCLEOTIDE SEQUENCE [LARGE SCALE GENOMIC DNA]</scope>
    <source>
        <strain evidence="3 4">23-6</strain>
    </source>
</reference>
<gene>
    <name evidence="3" type="ORF">SFLOR_v1c05270</name>
</gene>
<sequence length="271" mass="32299">MKINYINLFIHNIINRIVFLIILFFFLFLLTNSLIIIYTFFPIIFLLSLGLLFTILYKRKKVSIKFLYFCFIPLFPYKIFIKIVFFNKNHDNYFESFRIKLFLRQVSALLSNLAIFIVILCFSTYNLKYWILISMSLCCVIVQIVFFSITVYSIKNKVNVAPLKFFYKMFSHNSDKRHKSFKSEIISEIDNNNGILTYKELNTKFSISLKTLNNIVIEFKNTNFKTYSIQLKMEFAKSLYQEANYSTKQIAEKCGYLSKSSFLKAYNSYYK</sequence>
<dbReference type="KEGG" id="sfz:SFLOR_v1c05270"/>
<feature type="transmembrane region" description="Helical" evidence="1">
    <location>
        <begin position="12"/>
        <end position="29"/>
    </location>
</feature>
<organism evidence="3 4">
    <name type="scientific">Spiroplasma floricola 23-6</name>
    <dbReference type="NCBI Taxonomy" id="1336749"/>
    <lineage>
        <taxon>Bacteria</taxon>
        <taxon>Bacillati</taxon>
        <taxon>Mycoplasmatota</taxon>
        <taxon>Mollicutes</taxon>
        <taxon>Entomoplasmatales</taxon>
        <taxon>Spiroplasmataceae</taxon>
        <taxon>Spiroplasma</taxon>
    </lineage>
</organism>
<keyword evidence="1" id="KW-0812">Transmembrane</keyword>
<feature type="transmembrane region" description="Helical" evidence="1">
    <location>
        <begin position="105"/>
        <end position="122"/>
    </location>
</feature>
<dbReference type="GO" id="GO:0043565">
    <property type="term" value="F:sequence-specific DNA binding"/>
    <property type="evidence" value="ECO:0007669"/>
    <property type="project" value="InterPro"/>
</dbReference>
<evidence type="ECO:0000259" key="2">
    <source>
        <dbReference type="PROSITE" id="PS01124"/>
    </source>
</evidence>
<dbReference type="AlphaFoldDB" id="A0A2K8SDP7"/>
<name>A0A2K8SDP7_9MOLU</name>
<evidence type="ECO:0000313" key="4">
    <source>
        <dbReference type="Proteomes" id="UP000231823"/>
    </source>
</evidence>
<dbReference type="EMBL" id="CP025057">
    <property type="protein sequence ID" value="AUB31579.1"/>
    <property type="molecule type" value="Genomic_DNA"/>
</dbReference>
<feature type="transmembrane region" description="Helical" evidence="1">
    <location>
        <begin position="129"/>
        <end position="154"/>
    </location>
</feature>
<evidence type="ECO:0000313" key="3">
    <source>
        <dbReference type="EMBL" id="AUB31579.1"/>
    </source>
</evidence>
<keyword evidence="4" id="KW-1185">Reference proteome</keyword>
<feature type="domain" description="HTH araC/xylS-type" evidence="2">
    <location>
        <begin position="179"/>
        <end position="271"/>
    </location>
</feature>
<feature type="transmembrane region" description="Helical" evidence="1">
    <location>
        <begin position="66"/>
        <end position="85"/>
    </location>
</feature>
<dbReference type="Proteomes" id="UP000231823">
    <property type="component" value="Chromosome"/>
</dbReference>
<protein>
    <recommendedName>
        <fullName evidence="2">HTH araC/xylS-type domain-containing protein</fullName>
    </recommendedName>
</protein>
<keyword evidence="1" id="KW-1133">Transmembrane helix</keyword>